<organism evidence="1 2">
    <name type="scientific">Larimichthys crocea</name>
    <name type="common">Large yellow croaker</name>
    <name type="synonym">Pseudosciaena crocea</name>
    <dbReference type="NCBI Taxonomy" id="215358"/>
    <lineage>
        <taxon>Eukaryota</taxon>
        <taxon>Metazoa</taxon>
        <taxon>Chordata</taxon>
        <taxon>Craniata</taxon>
        <taxon>Vertebrata</taxon>
        <taxon>Euteleostomi</taxon>
        <taxon>Actinopterygii</taxon>
        <taxon>Neopterygii</taxon>
        <taxon>Teleostei</taxon>
        <taxon>Neoteleostei</taxon>
        <taxon>Acanthomorphata</taxon>
        <taxon>Eupercaria</taxon>
        <taxon>Sciaenidae</taxon>
        <taxon>Larimichthys</taxon>
    </lineage>
</organism>
<gene>
    <name evidence="1" type="ORF">D5F01_LYC02068</name>
</gene>
<evidence type="ECO:0000313" key="1">
    <source>
        <dbReference type="EMBL" id="KAE8299658.1"/>
    </source>
</evidence>
<keyword evidence="2" id="KW-1185">Reference proteome</keyword>
<protein>
    <submittedName>
        <fullName evidence="1">Uncharacterized protein</fullName>
    </submittedName>
</protein>
<accession>A0A6G0J7D7</accession>
<dbReference type="Gene3D" id="3.60.10.10">
    <property type="entry name" value="Endonuclease/exonuclease/phosphatase"/>
    <property type="match status" value="1"/>
</dbReference>
<reference evidence="1 2" key="1">
    <citation type="submission" date="2019-07" db="EMBL/GenBank/DDBJ databases">
        <title>Chromosome genome assembly for large yellow croaker.</title>
        <authorList>
            <person name="Xiao S."/>
        </authorList>
    </citation>
    <scope>NUCLEOTIDE SEQUENCE [LARGE SCALE GENOMIC DNA]</scope>
    <source>
        <strain evidence="1">JMULYC20181020</strain>
        <tissue evidence="1">Muscle</tissue>
    </source>
</reference>
<dbReference type="PANTHER" id="PTHR23227:SF83">
    <property type="entry name" value="ENDONUCLEASE_EXONUCLEASE_PHOSPHATASE DOMAIN-CONTAINING PROTEIN"/>
    <property type="match status" value="1"/>
</dbReference>
<dbReference type="AlphaFoldDB" id="A0A6G0J7D7"/>
<dbReference type="PANTHER" id="PTHR23227">
    <property type="entry name" value="BUCENTAUR RELATED"/>
    <property type="match status" value="1"/>
</dbReference>
<comment type="caution">
    <text evidence="1">The sequence shown here is derived from an EMBL/GenBank/DDBJ whole genome shotgun (WGS) entry which is preliminary data.</text>
</comment>
<proteinExistence type="predicted"/>
<dbReference type="Proteomes" id="UP000424527">
    <property type="component" value="Unassembled WGS sequence"/>
</dbReference>
<sequence>MRFTFKRCSAFEIGPRPSVLCSGPNKGYKEFFHYRVILKEEFVRSVLEVGCELEEKEKFRLDLDEVMQSIPRSERVVIGAYFNGPVGAENRDDEKVMGRFGIQERNAEGQMVVDFAKRMEMAVVNTFIQKRQEHRVTYKSGGRSTQVDYISGRSVTAKWW</sequence>
<dbReference type="InterPro" id="IPR027124">
    <property type="entry name" value="Swc5/CFDP1/2"/>
</dbReference>
<name>A0A6G0J7D7_LARCR</name>
<evidence type="ECO:0000313" key="2">
    <source>
        <dbReference type="Proteomes" id="UP000424527"/>
    </source>
</evidence>
<dbReference type="InterPro" id="IPR036691">
    <property type="entry name" value="Endo/exonu/phosph_ase_sf"/>
</dbReference>
<dbReference type="EMBL" id="REGW02000002">
    <property type="protein sequence ID" value="KAE8299658.1"/>
    <property type="molecule type" value="Genomic_DNA"/>
</dbReference>